<keyword evidence="1" id="KW-0808">Transferase</keyword>
<gene>
    <name evidence="1" type="ORF">B7H17_02375</name>
</gene>
<dbReference type="EMBL" id="NBWC01000002">
    <property type="protein sequence ID" value="ORL67926.1"/>
    <property type="molecule type" value="Genomic_DNA"/>
</dbReference>
<evidence type="ECO:0000313" key="2">
    <source>
        <dbReference type="Proteomes" id="UP000193675"/>
    </source>
</evidence>
<dbReference type="Proteomes" id="UP000193675">
    <property type="component" value="Unassembled WGS sequence"/>
</dbReference>
<evidence type="ECO:0000313" key="1">
    <source>
        <dbReference type="EMBL" id="ORL67926.1"/>
    </source>
</evidence>
<reference evidence="1 2" key="1">
    <citation type="submission" date="2017-04" db="EMBL/GenBank/DDBJ databases">
        <title>Presence of VIM-2 positive Pseudomonas species in chickens and their surrounding environment.</title>
        <authorList>
            <person name="Zhang R."/>
        </authorList>
    </citation>
    <scope>NUCLEOTIDE SEQUENCE [LARGE SCALE GENOMIC DNA]</scope>
    <source>
        <strain evidence="1 2">DZ-C18</strain>
    </source>
</reference>
<dbReference type="AlphaFoldDB" id="A0A1X1A7R4"/>
<accession>A0A1X1A7R4</accession>
<organism evidence="1 2">
    <name type="scientific">Pseudomonas putida</name>
    <name type="common">Arthrobacter siderocapsulatus</name>
    <dbReference type="NCBI Taxonomy" id="303"/>
    <lineage>
        <taxon>Bacteria</taxon>
        <taxon>Pseudomonadati</taxon>
        <taxon>Pseudomonadota</taxon>
        <taxon>Gammaproteobacteria</taxon>
        <taxon>Pseudomonadales</taxon>
        <taxon>Pseudomonadaceae</taxon>
        <taxon>Pseudomonas</taxon>
    </lineage>
</organism>
<comment type="caution">
    <text evidence="1">The sequence shown here is derived from an EMBL/GenBank/DDBJ whole genome shotgun (WGS) entry which is preliminary data.</text>
</comment>
<name>A0A1X1A7R4_PSEPU</name>
<dbReference type="RefSeq" id="WP_084854218.1">
    <property type="nucleotide sequence ID" value="NZ_JADLJZ010000021.1"/>
</dbReference>
<dbReference type="GO" id="GO:0016740">
    <property type="term" value="F:transferase activity"/>
    <property type="evidence" value="ECO:0007669"/>
    <property type="project" value="UniProtKB-KW"/>
</dbReference>
<sequence>MGRRRSEINTLQIPRVMNYTFTEAEVEFLNLL</sequence>
<dbReference type="OrthoDB" id="6982992at2"/>
<protein>
    <submittedName>
        <fullName evidence="1">Alginate O-acetyltransferase</fullName>
    </submittedName>
</protein>
<proteinExistence type="predicted"/>